<dbReference type="OrthoDB" id="6155932at2759"/>
<gene>
    <name evidence="1" type="ORF">Ocin01_16826</name>
</gene>
<dbReference type="InterPro" id="IPR051703">
    <property type="entry name" value="NF-kappa-B_Signaling_Reg"/>
</dbReference>
<proteinExistence type="predicted"/>
<evidence type="ECO:0000313" key="2">
    <source>
        <dbReference type="Proteomes" id="UP000094527"/>
    </source>
</evidence>
<dbReference type="GO" id="GO:0006281">
    <property type="term" value="P:DNA repair"/>
    <property type="evidence" value="ECO:0007669"/>
    <property type="project" value="UniProtKB-ARBA"/>
</dbReference>
<dbReference type="EMBL" id="LJIJ01002319">
    <property type="protein sequence ID" value="ODM89856.1"/>
    <property type="molecule type" value="Genomic_DNA"/>
</dbReference>
<protein>
    <recommendedName>
        <fullName evidence="3">YqaJ viral recombinase domain-containing protein</fullName>
    </recommendedName>
</protein>
<dbReference type="InterPro" id="IPR011604">
    <property type="entry name" value="PDDEXK-like_dom_sf"/>
</dbReference>
<comment type="caution">
    <text evidence="1">The sequence shown here is derived from an EMBL/GenBank/DDBJ whole genome shotgun (WGS) entry which is preliminary data.</text>
</comment>
<reference evidence="1 2" key="1">
    <citation type="journal article" date="2016" name="Genome Biol. Evol.">
        <title>Gene Family Evolution Reflects Adaptation to Soil Environmental Stressors in the Genome of the Collembolan Orchesella cincta.</title>
        <authorList>
            <person name="Faddeeva-Vakhrusheva A."/>
            <person name="Derks M.F."/>
            <person name="Anvar S.Y."/>
            <person name="Agamennone V."/>
            <person name="Suring W."/>
            <person name="Smit S."/>
            <person name="van Straalen N.M."/>
            <person name="Roelofs D."/>
        </authorList>
    </citation>
    <scope>NUCLEOTIDE SEQUENCE [LARGE SCALE GENOMIC DNA]</scope>
    <source>
        <tissue evidence="1">Mixed pool</tissue>
    </source>
</reference>
<dbReference type="Proteomes" id="UP000094527">
    <property type="component" value="Unassembled WGS sequence"/>
</dbReference>
<keyword evidence="2" id="KW-1185">Reference proteome</keyword>
<sequence>MWISGFLGRWRLAVSPDGKVGDEGLIEVKCPLTLKDKKILDWAIERRSQSPVVVKDGVLMMKTEHAHYFQVVMQIFVAERQWCDYFIWSETGDHFLQRVIRDSKTTALWNRIKSKLIHFWELDLLPELADSRLERKLKPRLPEYRQLAIKVKKSGLARNT</sequence>
<dbReference type="PANTHER" id="PTHR46609">
    <property type="entry name" value="EXONUCLEASE, PHAGE-TYPE/RECB, C-TERMINAL DOMAIN-CONTAINING PROTEIN"/>
    <property type="match status" value="1"/>
</dbReference>
<dbReference type="InterPro" id="IPR011335">
    <property type="entry name" value="Restrct_endonuc-II-like"/>
</dbReference>
<dbReference type="PANTHER" id="PTHR46609:SF8">
    <property type="entry name" value="YQAJ VIRAL RECOMBINASE DOMAIN-CONTAINING PROTEIN"/>
    <property type="match status" value="1"/>
</dbReference>
<dbReference type="Gene3D" id="3.90.320.10">
    <property type="match status" value="1"/>
</dbReference>
<accession>A0A1D2MA43</accession>
<dbReference type="AlphaFoldDB" id="A0A1D2MA43"/>
<dbReference type="SUPFAM" id="SSF52980">
    <property type="entry name" value="Restriction endonuclease-like"/>
    <property type="match status" value="1"/>
</dbReference>
<organism evidence="1 2">
    <name type="scientific">Orchesella cincta</name>
    <name type="common">Springtail</name>
    <name type="synonym">Podura cincta</name>
    <dbReference type="NCBI Taxonomy" id="48709"/>
    <lineage>
        <taxon>Eukaryota</taxon>
        <taxon>Metazoa</taxon>
        <taxon>Ecdysozoa</taxon>
        <taxon>Arthropoda</taxon>
        <taxon>Hexapoda</taxon>
        <taxon>Collembola</taxon>
        <taxon>Entomobryomorpha</taxon>
        <taxon>Entomobryoidea</taxon>
        <taxon>Orchesellidae</taxon>
        <taxon>Orchesellinae</taxon>
        <taxon>Orchesella</taxon>
    </lineage>
</organism>
<evidence type="ECO:0000313" key="1">
    <source>
        <dbReference type="EMBL" id="ODM89856.1"/>
    </source>
</evidence>
<name>A0A1D2MA43_ORCCI</name>
<evidence type="ECO:0008006" key="3">
    <source>
        <dbReference type="Google" id="ProtNLM"/>
    </source>
</evidence>